<feature type="compositionally biased region" description="Basic and acidic residues" evidence="1">
    <location>
        <begin position="82"/>
        <end position="99"/>
    </location>
</feature>
<evidence type="ECO:0000256" key="1">
    <source>
        <dbReference type="SAM" id="MobiDB-lite"/>
    </source>
</evidence>
<feature type="region of interest" description="Disordered" evidence="1">
    <location>
        <begin position="68"/>
        <end position="99"/>
    </location>
</feature>
<name>A0A8T0U6K0_PANVG</name>
<gene>
    <name evidence="2" type="ORF">PVAP13_3NG166994</name>
</gene>
<dbReference type="EMBL" id="CM029042">
    <property type="protein sequence ID" value="KAG2620282.1"/>
    <property type="molecule type" value="Genomic_DNA"/>
</dbReference>
<proteinExistence type="predicted"/>
<keyword evidence="3" id="KW-1185">Reference proteome</keyword>
<feature type="region of interest" description="Disordered" evidence="1">
    <location>
        <begin position="1"/>
        <end position="29"/>
    </location>
</feature>
<evidence type="ECO:0000313" key="3">
    <source>
        <dbReference type="Proteomes" id="UP000823388"/>
    </source>
</evidence>
<protein>
    <submittedName>
        <fullName evidence="2">Uncharacterized protein</fullName>
    </submittedName>
</protein>
<sequence length="99" mass="10298">MRAPPPFVRPPGARAHGDPHVAQAEARDERGCVRAPVHVKEGSALDASTMGGSLRNAVARLMSLFVPGAGKAADTTGASSVRRRENSLRGAGAEEKRSV</sequence>
<feature type="compositionally biased region" description="Basic and acidic residues" evidence="1">
    <location>
        <begin position="15"/>
        <end position="29"/>
    </location>
</feature>
<dbReference type="Proteomes" id="UP000823388">
    <property type="component" value="Chromosome 3N"/>
</dbReference>
<evidence type="ECO:0000313" key="2">
    <source>
        <dbReference type="EMBL" id="KAG2620282.1"/>
    </source>
</evidence>
<reference evidence="2" key="1">
    <citation type="submission" date="2020-05" db="EMBL/GenBank/DDBJ databases">
        <title>WGS assembly of Panicum virgatum.</title>
        <authorList>
            <person name="Lovell J.T."/>
            <person name="Jenkins J."/>
            <person name="Shu S."/>
            <person name="Juenger T.E."/>
            <person name="Schmutz J."/>
        </authorList>
    </citation>
    <scope>NUCLEOTIDE SEQUENCE</scope>
    <source>
        <strain evidence="2">AP13</strain>
    </source>
</reference>
<accession>A0A8T0U6K0</accession>
<organism evidence="2 3">
    <name type="scientific">Panicum virgatum</name>
    <name type="common">Blackwell switchgrass</name>
    <dbReference type="NCBI Taxonomy" id="38727"/>
    <lineage>
        <taxon>Eukaryota</taxon>
        <taxon>Viridiplantae</taxon>
        <taxon>Streptophyta</taxon>
        <taxon>Embryophyta</taxon>
        <taxon>Tracheophyta</taxon>
        <taxon>Spermatophyta</taxon>
        <taxon>Magnoliopsida</taxon>
        <taxon>Liliopsida</taxon>
        <taxon>Poales</taxon>
        <taxon>Poaceae</taxon>
        <taxon>PACMAD clade</taxon>
        <taxon>Panicoideae</taxon>
        <taxon>Panicodae</taxon>
        <taxon>Paniceae</taxon>
        <taxon>Panicinae</taxon>
        <taxon>Panicum</taxon>
        <taxon>Panicum sect. Hiantes</taxon>
    </lineage>
</organism>
<dbReference type="AlphaFoldDB" id="A0A8T0U6K0"/>
<comment type="caution">
    <text evidence="2">The sequence shown here is derived from an EMBL/GenBank/DDBJ whole genome shotgun (WGS) entry which is preliminary data.</text>
</comment>